<keyword evidence="3" id="KW-0418">Kinase</keyword>
<keyword evidence="2" id="KW-0808">Transferase</keyword>
<evidence type="ECO:0000313" key="6">
    <source>
        <dbReference type="Proteomes" id="UP000603912"/>
    </source>
</evidence>
<protein>
    <recommendedName>
        <fullName evidence="4">Carbohydrate kinase PfkB domain-containing protein</fullName>
    </recommendedName>
</protein>
<keyword evidence="6" id="KW-1185">Reference proteome</keyword>
<dbReference type="InterPro" id="IPR050306">
    <property type="entry name" value="PfkB_Carbo_kinase"/>
</dbReference>
<comment type="similarity">
    <text evidence="1">Belongs to the carbohydrate kinase PfkB family.</text>
</comment>
<feature type="domain" description="Carbohydrate kinase PfkB" evidence="4">
    <location>
        <begin position="7"/>
        <end position="279"/>
    </location>
</feature>
<comment type="caution">
    <text evidence="5">The sequence shown here is derived from an EMBL/GenBank/DDBJ whole genome shotgun (WGS) entry which is preliminary data.</text>
</comment>
<dbReference type="EMBL" id="BMES01000001">
    <property type="protein sequence ID" value="GGH17886.1"/>
    <property type="molecule type" value="Genomic_DNA"/>
</dbReference>
<dbReference type="Pfam" id="PF00294">
    <property type="entry name" value="PfkB"/>
    <property type="match status" value="1"/>
</dbReference>
<dbReference type="InterPro" id="IPR002173">
    <property type="entry name" value="Carboh/pur_kinase_PfkB_CS"/>
</dbReference>
<name>A0A917MHY6_9HYPH</name>
<dbReference type="Gene3D" id="3.40.1190.20">
    <property type="match status" value="1"/>
</dbReference>
<organism evidence="5 6">
    <name type="scientific">Alsobacter metallidurans</name>
    <dbReference type="NCBI Taxonomy" id="340221"/>
    <lineage>
        <taxon>Bacteria</taxon>
        <taxon>Pseudomonadati</taxon>
        <taxon>Pseudomonadota</taxon>
        <taxon>Alphaproteobacteria</taxon>
        <taxon>Hyphomicrobiales</taxon>
        <taxon>Alsobacteraceae</taxon>
        <taxon>Alsobacter</taxon>
    </lineage>
</organism>
<gene>
    <name evidence="5" type="ORF">GCM10007036_19690</name>
</gene>
<dbReference type="InterPro" id="IPR029056">
    <property type="entry name" value="Ribokinase-like"/>
</dbReference>
<evidence type="ECO:0000259" key="4">
    <source>
        <dbReference type="Pfam" id="PF00294"/>
    </source>
</evidence>
<reference evidence="5" key="2">
    <citation type="submission" date="2020-09" db="EMBL/GenBank/DDBJ databases">
        <authorList>
            <person name="Sun Q."/>
            <person name="Zhou Y."/>
        </authorList>
    </citation>
    <scope>NUCLEOTIDE SEQUENCE</scope>
    <source>
        <strain evidence="5">CGMCC 1.12214</strain>
    </source>
</reference>
<dbReference type="Proteomes" id="UP000603912">
    <property type="component" value="Unassembled WGS sequence"/>
</dbReference>
<evidence type="ECO:0000256" key="2">
    <source>
        <dbReference type="ARBA" id="ARBA00022679"/>
    </source>
</evidence>
<evidence type="ECO:0000256" key="1">
    <source>
        <dbReference type="ARBA" id="ARBA00010688"/>
    </source>
</evidence>
<evidence type="ECO:0000256" key="3">
    <source>
        <dbReference type="ARBA" id="ARBA00022777"/>
    </source>
</evidence>
<dbReference type="RefSeq" id="WP_188517438.1">
    <property type="nucleotide sequence ID" value="NZ_BMES01000001.1"/>
</dbReference>
<dbReference type="SUPFAM" id="SSF53613">
    <property type="entry name" value="Ribokinase-like"/>
    <property type="match status" value="1"/>
</dbReference>
<dbReference type="PANTHER" id="PTHR43085">
    <property type="entry name" value="HEXOKINASE FAMILY MEMBER"/>
    <property type="match status" value="1"/>
</dbReference>
<reference evidence="5" key="1">
    <citation type="journal article" date="2014" name="Int. J. Syst. Evol. Microbiol.">
        <title>Complete genome sequence of Corynebacterium casei LMG S-19264T (=DSM 44701T), isolated from a smear-ripened cheese.</title>
        <authorList>
            <consortium name="US DOE Joint Genome Institute (JGI-PGF)"/>
            <person name="Walter F."/>
            <person name="Albersmeier A."/>
            <person name="Kalinowski J."/>
            <person name="Ruckert C."/>
        </authorList>
    </citation>
    <scope>NUCLEOTIDE SEQUENCE</scope>
    <source>
        <strain evidence="5">CGMCC 1.12214</strain>
    </source>
</reference>
<dbReference type="PANTHER" id="PTHR43085:SF57">
    <property type="entry name" value="CARBOHYDRATE KINASE PFKB DOMAIN-CONTAINING PROTEIN"/>
    <property type="match status" value="1"/>
</dbReference>
<dbReference type="PROSITE" id="PS00584">
    <property type="entry name" value="PFKB_KINASES_2"/>
    <property type="match status" value="1"/>
</dbReference>
<dbReference type="InterPro" id="IPR011611">
    <property type="entry name" value="PfkB_dom"/>
</dbReference>
<evidence type="ECO:0000313" key="5">
    <source>
        <dbReference type="EMBL" id="GGH17886.1"/>
    </source>
</evidence>
<proteinExistence type="inferred from homology"/>
<dbReference type="GO" id="GO:0016301">
    <property type="term" value="F:kinase activity"/>
    <property type="evidence" value="ECO:0007669"/>
    <property type="project" value="UniProtKB-KW"/>
</dbReference>
<accession>A0A917MHY6</accession>
<dbReference type="AlphaFoldDB" id="A0A917MHY6"/>
<sequence length="298" mass="30121">MTRRRAVLVVGYLSIDTIETPAGRFGPVPGGAALYAALGALAAEAVTPCVAAAVGDDYPAAWLEALAAKGVDLARVERRPGPSRTARITHAQDGARASPHHRDPQWWARTVALAPTIPADAGSFGAIAACPMPVERLEALLDAAGDARVLVDTSEAFAGADTARFLALAPRMSVLAASREETRLLLPDSDDEDAVIQLASLGCCVLQKRGREGAAAAMAGSSRLTQFGAPTGVEALDPTGAGDAVLGAMAAGLAGGSPFLDLIEGAMRVGGRAVSGRGPAGLGLDLSPTVAQSLAETA</sequence>